<keyword evidence="2" id="KW-1185">Reference proteome</keyword>
<comment type="caution">
    <text evidence="1">The sequence shown here is derived from an EMBL/GenBank/DDBJ whole genome shotgun (WGS) entry which is preliminary data.</text>
</comment>
<sequence length="158" mass="17655">MALQENVDYVFVPVADQITEKVCFVGTNTHLYVVPDQKTVSESSVKEFFTNALAGVDKVESFNFGDYTPREVIAGLLAEESTTLESLDEFFQNFQQQWKAVVRIEIAQLKKLKVVSNIFGGSVTVKHEGKALFTPIVTRIASKAERRAVKAFYADVVK</sequence>
<reference evidence="1 2" key="1">
    <citation type="submission" date="2007-01" db="EMBL/GenBank/DDBJ databases">
        <authorList>
            <person name="Haygood M."/>
            <person name="Podell S."/>
            <person name="Anderson C."/>
            <person name="Hopkinson B."/>
            <person name="Roe K."/>
            <person name="Barbeau K."/>
            <person name="Gaasterland T."/>
            <person name="Ferriera S."/>
            <person name="Johnson J."/>
            <person name="Kravitz S."/>
            <person name="Beeson K."/>
            <person name="Sutton G."/>
            <person name="Rogers Y.-H."/>
            <person name="Friedman R."/>
            <person name="Frazier M."/>
            <person name="Venter J.C."/>
        </authorList>
    </citation>
    <scope>NUCLEOTIDE SEQUENCE [LARGE SCALE GENOMIC DNA]</scope>
    <source>
        <strain evidence="1 2">ATCC 23134</strain>
    </source>
</reference>
<dbReference type="Proteomes" id="UP000004095">
    <property type="component" value="Unassembled WGS sequence"/>
</dbReference>
<evidence type="ECO:0000313" key="2">
    <source>
        <dbReference type="Proteomes" id="UP000004095"/>
    </source>
</evidence>
<gene>
    <name evidence="1" type="ORF">M23134_08052</name>
</gene>
<proteinExistence type="predicted"/>
<organism evidence="1 2">
    <name type="scientific">Microscilla marina ATCC 23134</name>
    <dbReference type="NCBI Taxonomy" id="313606"/>
    <lineage>
        <taxon>Bacteria</taxon>
        <taxon>Pseudomonadati</taxon>
        <taxon>Bacteroidota</taxon>
        <taxon>Cytophagia</taxon>
        <taxon>Cytophagales</taxon>
        <taxon>Microscillaceae</taxon>
        <taxon>Microscilla</taxon>
    </lineage>
</organism>
<dbReference type="EMBL" id="AAWS01000007">
    <property type="protein sequence ID" value="EAY30230.1"/>
    <property type="molecule type" value="Genomic_DNA"/>
</dbReference>
<evidence type="ECO:0000313" key="1">
    <source>
        <dbReference type="EMBL" id="EAY30230.1"/>
    </source>
</evidence>
<name>A1ZGW1_MICM2</name>
<dbReference type="AlphaFoldDB" id="A1ZGW1"/>
<accession>A1ZGW1</accession>
<dbReference type="RefSeq" id="WP_002695117.1">
    <property type="nucleotide sequence ID" value="NZ_AAWS01000007.1"/>
</dbReference>
<dbReference type="OrthoDB" id="9904513at2"/>
<protein>
    <submittedName>
        <fullName evidence="1">Uncharacterized protein</fullName>
    </submittedName>
</protein>